<evidence type="ECO:0000256" key="4">
    <source>
        <dbReference type="ARBA" id="ARBA00022989"/>
    </source>
</evidence>
<keyword evidence="2" id="KW-1003">Cell membrane</keyword>
<dbReference type="Gene3D" id="1.20.1250.20">
    <property type="entry name" value="MFS general substrate transporter like domains"/>
    <property type="match status" value="1"/>
</dbReference>
<dbReference type="PANTHER" id="PTHR23513">
    <property type="entry name" value="INTEGRAL MEMBRANE EFFLUX PROTEIN-RELATED"/>
    <property type="match status" value="1"/>
</dbReference>
<proteinExistence type="predicted"/>
<accession>A0A919CJH4</accession>
<sequence>MNLPQDSRRIIISGVMHRFAESFYDLALPLIILSVTGSPVAMAATFIAGYLAEMVASPVAGKVVGRVGRKHLLLTLVSVEILATLSLSGQAYLGLLSTLSIVAHAAIIDFALRIYLIADIEYIPIATPKKLLPRANSWIQAGTSLSQVLGPAAAGGALALMSPPAVLLGSAGVFLVLCVVLSRIKERRGCDEIPSVSNGSLKNNTFRDAWEYLSLTHPTAKLLFIWKGVNDALLAGPMLFLVYLFTEPFSSCFSELKNEHGTSDLAGAVGAAA</sequence>
<keyword evidence="5 6" id="KW-0472">Membrane</keyword>
<keyword evidence="8" id="KW-1185">Reference proteome</keyword>
<evidence type="ECO:0000256" key="5">
    <source>
        <dbReference type="ARBA" id="ARBA00023136"/>
    </source>
</evidence>
<comment type="caution">
    <text evidence="7">The sequence shown here is derived from an EMBL/GenBank/DDBJ whole genome shotgun (WGS) entry which is preliminary data.</text>
</comment>
<feature type="transmembrane region" description="Helical" evidence="6">
    <location>
        <begin position="72"/>
        <end position="93"/>
    </location>
</feature>
<feature type="transmembrane region" description="Helical" evidence="6">
    <location>
        <begin position="26"/>
        <end position="51"/>
    </location>
</feature>
<organism evidence="7 8">
    <name type="scientific">Nocardiopsis kunsanensis</name>
    <dbReference type="NCBI Taxonomy" id="141693"/>
    <lineage>
        <taxon>Bacteria</taxon>
        <taxon>Bacillati</taxon>
        <taxon>Actinomycetota</taxon>
        <taxon>Actinomycetes</taxon>
        <taxon>Streptosporangiales</taxon>
        <taxon>Nocardiopsidaceae</taxon>
        <taxon>Nocardiopsis</taxon>
    </lineage>
</organism>
<dbReference type="Pfam" id="PF07690">
    <property type="entry name" value="MFS_1"/>
    <property type="match status" value="1"/>
</dbReference>
<dbReference type="InterPro" id="IPR036259">
    <property type="entry name" value="MFS_trans_sf"/>
</dbReference>
<feature type="transmembrane region" description="Helical" evidence="6">
    <location>
        <begin position="165"/>
        <end position="184"/>
    </location>
</feature>
<evidence type="ECO:0000313" key="7">
    <source>
        <dbReference type="EMBL" id="GHD30572.1"/>
    </source>
</evidence>
<evidence type="ECO:0008006" key="9">
    <source>
        <dbReference type="Google" id="ProtNLM"/>
    </source>
</evidence>
<comment type="subcellular location">
    <subcellularLocation>
        <location evidence="1">Cell membrane</location>
        <topology evidence="1">Multi-pass membrane protein</topology>
    </subcellularLocation>
</comment>
<evidence type="ECO:0000256" key="3">
    <source>
        <dbReference type="ARBA" id="ARBA00022692"/>
    </source>
</evidence>
<gene>
    <name evidence="7" type="ORF">GCM10007147_32500</name>
</gene>
<evidence type="ECO:0000256" key="6">
    <source>
        <dbReference type="SAM" id="Phobius"/>
    </source>
</evidence>
<reference evidence="7 8" key="1">
    <citation type="journal article" date="2014" name="Int. J. Syst. Evol. Microbiol.">
        <title>Complete genome sequence of Corynebacterium casei LMG S-19264T (=DSM 44701T), isolated from a smear-ripened cheese.</title>
        <authorList>
            <consortium name="US DOE Joint Genome Institute (JGI-PGF)"/>
            <person name="Walter F."/>
            <person name="Albersmeier A."/>
            <person name="Kalinowski J."/>
            <person name="Ruckert C."/>
        </authorList>
    </citation>
    <scope>NUCLEOTIDE SEQUENCE [LARGE SCALE GENOMIC DNA]</scope>
    <source>
        <strain evidence="7 8">KCTC 19473</strain>
    </source>
</reference>
<dbReference type="PANTHER" id="PTHR23513:SF6">
    <property type="entry name" value="MAJOR FACILITATOR SUPERFAMILY ASSOCIATED DOMAIN-CONTAINING PROTEIN"/>
    <property type="match status" value="1"/>
</dbReference>
<evidence type="ECO:0000313" key="8">
    <source>
        <dbReference type="Proteomes" id="UP000654947"/>
    </source>
</evidence>
<keyword evidence="3 6" id="KW-0812">Transmembrane</keyword>
<keyword evidence="4 6" id="KW-1133">Transmembrane helix</keyword>
<protein>
    <recommendedName>
        <fullName evidence="9">MFS transporter</fullName>
    </recommendedName>
</protein>
<dbReference type="Proteomes" id="UP000654947">
    <property type="component" value="Unassembled WGS sequence"/>
</dbReference>
<dbReference type="GO" id="GO:0022857">
    <property type="term" value="F:transmembrane transporter activity"/>
    <property type="evidence" value="ECO:0007669"/>
    <property type="project" value="InterPro"/>
</dbReference>
<dbReference type="SUPFAM" id="SSF103473">
    <property type="entry name" value="MFS general substrate transporter"/>
    <property type="match status" value="1"/>
</dbReference>
<dbReference type="InterPro" id="IPR011701">
    <property type="entry name" value="MFS"/>
</dbReference>
<evidence type="ECO:0000256" key="2">
    <source>
        <dbReference type="ARBA" id="ARBA00022475"/>
    </source>
</evidence>
<dbReference type="GO" id="GO:0005886">
    <property type="term" value="C:plasma membrane"/>
    <property type="evidence" value="ECO:0007669"/>
    <property type="project" value="UniProtKB-SubCell"/>
</dbReference>
<dbReference type="AlphaFoldDB" id="A0A919CJH4"/>
<name>A0A919CJH4_9ACTN</name>
<dbReference type="EMBL" id="BMXL01000018">
    <property type="protein sequence ID" value="GHD30572.1"/>
    <property type="molecule type" value="Genomic_DNA"/>
</dbReference>
<evidence type="ECO:0000256" key="1">
    <source>
        <dbReference type="ARBA" id="ARBA00004651"/>
    </source>
</evidence>